<dbReference type="PATRIC" id="fig|68223.7.peg.7559"/>
<dbReference type="Pfam" id="PF04149">
    <property type="entry name" value="DUF397"/>
    <property type="match status" value="1"/>
</dbReference>
<reference evidence="2 3" key="1">
    <citation type="submission" date="2015-02" db="EMBL/GenBank/DDBJ databases">
        <authorList>
            <person name="Ju K.-S."/>
            <person name="Doroghazi J.R."/>
            <person name="Metcalf W."/>
        </authorList>
    </citation>
    <scope>NUCLEOTIDE SEQUENCE [LARGE SCALE GENOMIC DNA]</scope>
    <source>
        <strain evidence="2 3">NRRL ISP-5550</strain>
    </source>
</reference>
<evidence type="ECO:0000313" key="2">
    <source>
        <dbReference type="EMBL" id="KJY32537.1"/>
    </source>
</evidence>
<feature type="domain" description="DUF397" evidence="1">
    <location>
        <begin position="5"/>
        <end position="53"/>
    </location>
</feature>
<organism evidence="2 3">
    <name type="scientific">Streptomyces katrae</name>
    <dbReference type="NCBI Taxonomy" id="68223"/>
    <lineage>
        <taxon>Bacteria</taxon>
        <taxon>Bacillati</taxon>
        <taxon>Actinomycetota</taxon>
        <taxon>Actinomycetes</taxon>
        <taxon>Kitasatosporales</taxon>
        <taxon>Streptomycetaceae</taxon>
        <taxon>Streptomyces</taxon>
    </lineage>
</organism>
<accession>A0A0F4JDW6</accession>
<dbReference type="EMBL" id="JZWV01000407">
    <property type="protein sequence ID" value="KJY32537.1"/>
    <property type="molecule type" value="Genomic_DNA"/>
</dbReference>
<sequence>MEIIWRKSSRSADTGNCLEVAVQDGEILIRESDDPSVIIRTSRAKLRAFIDGAAAGEFDDLA</sequence>
<gene>
    <name evidence="2" type="ORF">VR44_15765</name>
</gene>
<protein>
    <recommendedName>
        <fullName evidence="1">DUF397 domain-containing protein</fullName>
    </recommendedName>
</protein>
<name>A0A0F4JDW6_9ACTN</name>
<evidence type="ECO:0000313" key="3">
    <source>
        <dbReference type="Proteomes" id="UP000033551"/>
    </source>
</evidence>
<dbReference type="InterPro" id="IPR007278">
    <property type="entry name" value="DUF397"/>
</dbReference>
<comment type="caution">
    <text evidence="2">The sequence shown here is derived from an EMBL/GenBank/DDBJ whole genome shotgun (WGS) entry which is preliminary data.</text>
</comment>
<dbReference type="STRING" id="68223.GCA_002028425_04072"/>
<proteinExistence type="predicted"/>
<evidence type="ECO:0000259" key="1">
    <source>
        <dbReference type="Pfam" id="PF04149"/>
    </source>
</evidence>
<dbReference type="AlphaFoldDB" id="A0A0F4JDW6"/>
<keyword evidence="3" id="KW-1185">Reference proteome</keyword>
<dbReference type="Proteomes" id="UP000033551">
    <property type="component" value="Unassembled WGS sequence"/>
</dbReference>